<evidence type="ECO:0000256" key="2">
    <source>
        <dbReference type="ARBA" id="ARBA00022705"/>
    </source>
</evidence>
<keyword evidence="2 16" id="KW-0235">DNA replication</keyword>
<dbReference type="PROSITE" id="PS00842">
    <property type="entry name" value="XPG_2"/>
    <property type="match status" value="1"/>
</dbReference>
<name>A0A7S2ZBN3_9RHOD</name>
<dbReference type="InterPro" id="IPR006084">
    <property type="entry name" value="XPG/Rad2"/>
</dbReference>
<comment type="subunit">
    <text evidence="15">Interacts with PCNA1 and PCNA2. Three molecules of FEN1 bind to one PCNA trimer with each molecule binding to one PCNA monomer. PCNA stimulates the nuclease activity without altering cleavage specificity.</text>
</comment>
<dbReference type="SMART" id="SM00485">
    <property type="entry name" value="XPGN"/>
    <property type="match status" value="1"/>
</dbReference>
<keyword evidence="4 16" id="KW-0479">Metal-binding</keyword>
<comment type="subcellular location">
    <subcellularLocation>
        <location evidence="16">Nucleus</location>
        <location evidence="16">Nucleolus</location>
    </subcellularLocation>
    <subcellularLocation>
        <location evidence="16">Nucleus</location>
        <location evidence="16">Nucleoplasm</location>
    </subcellularLocation>
    <subcellularLocation>
        <location evidence="16">Mitochondrion</location>
    </subcellularLocation>
    <text evidence="16">Resides mostly in the nucleoli and relocalizes to the nucleoplasm upon DNA damage.</text>
</comment>
<dbReference type="SMART" id="SM00279">
    <property type="entry name" value="HhH2"/>
    <property type="match status" value="1"/>
</dbReference>
<dbReference type="InterPro" id="IPR008918">
    <property type="entry name" value="HhH2"/>
</dbReference>
<reference evidence="19" key="1">
    <citation type="submission" date="2021-01" db="EMBL/GenBank/DDBJ databases">
        <authorList>
            <person name="Corre E."/>
            <person name="Pelletier E."/>
            <person name="Niang G."/>
            <person name="Scheremetjew M."/>
            <person name="Finn R."/>
            <person name="Kale V."/>
            <person name="Holt S."/>
            <person name="Cochrane G."/>
            <person name="Meng A."/>
            <person name="Brown T."/>
            <person name="Cohen L."/>
        </authorList>
    </citation>
    <scope>NUCLEOTIDE SEQUENCE</scope>
    <source>
        <strain evidence="19">CCMP 769</strain>
    </source>
</reference>
<keyword evidence="10 16" id="KW-0496">Mitochondrion</keyword>
<feature type="domain" description="XPG N-terminal" evidence="18">
    <location>
        <begin position="1"/>
        <end position="107"/>
    </location>
</feature>
<evidence type="ECO:0000256" key="6">
    <source>
        <dbReference type="ARBA" id="ARBA00022763"/>
    </source>
</evidence>
<dbReference type="InterPro" id="IPR036279">
    <property type="entry name" value="5-3_exonuclease_C_sf"/>
</dbReference>
<evidence type="ECO:0000256" key="9">
    <source>
        <dbReference type="ARBA" id="ARBA00022842"/>
    </source>
</evidence>
<evidence type="ECO:0000313" key="19">
    <source>
        <dbReference type="EMBL" id="CAE0034038.1"/>
    </source>
</evidence>
<evidence type="ECO:0000256" key="4">
    <source>
        <dbReference type="ARBA" id="ARBA00022723"/>
    </source>
</evidence>
<dbReference type="Pfam" id="PF00752">
    <property type="entry name" value="XPG_N"/>
    <property type="match status" value="1"/>
</dbReference>
<dbReference type="Gene3D" id="3.40.50.1010">
    <property type="entry name" value="5'-nuclease"/>
    <property type="match status" value="1"/>
</dbReference>
<evidence type="ECO:0000256" key="8">
    <source>
        <dbReference type="ARBA" id="ARBA00022839"/>
    </source>
</evidence>
<dbReference type="GO" id="GO:0005739">
    <property type="term" value="C:mitochondrion"/>
    <property type="evidence" value="ECO:0007669"/>
    <property type="project" value="UniProtKB-SubCell"/>
</dbReference>
<dbReference type="EMBL" id="HBHW01002476">
    <property type="protein sequence ID" value="CAE0034038.1"/>
    <property type="molecule type" value="Transcribed_RNA"/>
</dbReference>
<feature type="domain" description="XPG-I" evidence="17">
    <location>
        <begin position="146"/>
        <end position="223"/>
    </location>
</feature>
<dbReference type="Gene3D" id="1.10.150.20">
    <property type="entry name" value="5' to 3' exonuclease, C-terminal subdomain"/>
    <property type="match status" value="1"/>
</dbReference>
<dbReference type="GO" id="GO:0043137">
    <property type="term" value="P:DNA replication, removal of RNA primer"/>
    <property type="evidence" value="ECO:0007669"/>
    <property type="project" value="UniProtKB-UniRule"/>
</dbReference>
<dbReference type="GO" id="GO:0005654">
    <property type="term" value="C:nucleoplasm"/>
    <property type="evidence" value="ECO:0007669"/>
    <property type="project" value="UniProtKB-SubCell"/>
</dbReference>
<evidence type="ECO:0000256" key="5">
    <source>
        <dbReference type="ARBA" id="ARBA00022759"/>
    </source>
</evidence>
<dbReference type="InterPro" id="IPR019974">
    <property type="entry name" value="XPG_CS"/>
</dbReference>
<evidence type="ECO:0000256" key="3">
    <source>
        <dbReference type="ARBA" id="ARBA00022722"/>
    </source>
</evidence>
<dbReference type="PROSITE" id="PS00841">
    <property type="entry name" value="XPG_1"/>
    <property type="match status" value="1"/>
</dbReference>
<evidence type="ECO:0000256" key="15">
    <source>
        <dbReference type="ARBA" id="ARBA00063178"/>
    </source>
</evidence>
<evidence type="ECO:0000259" key="17">
    <source>
        <dbReference type="SMART" id="SM00484"/>
    </source>
</evidence>
<organism evidence="19">
    <name type="scientific">Rhodosorus marinus</name>
    <dbReference type="NCBI Taxonomy" id="101924"/>
    <lineage>
        <taxon>Eukaryota</taxon>
        <taxon>Rhodophyta</taxon>
        <taxon>Stylonematophyceae</taxon>
        <taxon>Stylonematales</taxon>
        <taxon>Stylonemataceae</taxon>
        <taxon>Rhodosorus</taxon>
    </lineage>
</organism>
<keyword evidence="7 16" id="KW-0378">Hydrolase</keyword>
<keyword evidence="1 16" id="KW-0597">Phosphoprotein</keyword>
<comment type="cofactor">
    <cofactor evidence="16">
        <name>Mg(2+)</name>
        <dbReference type="ChEBI" id="CHEBI:18420"/>
    </cofactor>
    <text evidence="16">Binds 2 magnesium ions per subunit. They probably participate in the reaction catalyzed by the enzyme. May bind an additional third magnesium ion after substrate binding.</text>
</comment>
<dbReference type="GO" id="GO:0006284">
    <property type="term" value="P:base-excision repair"/>
    <property type="evidence" value="ECO:0007669"/>
    <property type="project" value="UniProtKB-UniRule"/>
</dbReference>
<proteinExistence type="inferred from homology"/>
<dbReference type="GO" id="GO:0017108">
    <property type="term" value="F:5'-flap endonuclease activity"/>
    <property type="evidence" value="ECO:0007669"/>
    <property type="project" value="UniProtKB-UniRule"/>
</dbReference>
<keyword evidence="9 16" id="KW-0460">Magnesium</keyword>
<evidence type="ECO:0000256" key="1">
    <source>
        <dbReference type="ARBA" id="ARBA00022553"/>
    </source>
</evidence>
<evidence type="ECO:0000256" key="7">
    <source>
        <dbReference type="ARBA" id="ARBA00022801"/>
    </source>
</evidence>
<evidence type="ECO:0000256" key="16">
    <source>
        <dbReference type="HAMAP-Rule" id="MF_03140"/>
    </source>
</evidence>
<keyword evidence="5 16" id="KW-0255">Endonuclease</keyword>
<evidence type="ECO:0000256" key="11">
    <source>
        <dbReference type="ARBA" id="ARBA00023204"/>
    </source>
</evidence>
<dbReference type="FunFam" id="1.10.150.20:FF:000009">
    <property type="entry name" value="Flap endonuclease 1"/>
    <property type="match status" value="1"/>
</dbReference>
<dbReference type="GO" id="GO:0003677">
    <property type="term" value="F:DNA binding"/>
    <property type="evidence" value="ECO:0007669"/>
    <property type="project" value="UniProtKB-UniRule"/>
</dbReference>
<dbReference type="CDD" id="cd09907">
    <property type="entry name" value="H3TH_FEN1-Euk"/>
    <property type="match status" value="1"/>
</dbReference>
<dbReference type="EC" id="3.1.-.-" evidence="16"/>
<dbReference type="GO" id="GO:0000287">
    <property type="term" value="F:magnesium ion binding"/>
    <property type="evidence" value="ECO:0007669"/>
    <property type="project" value="UniProtKB-UniRule"/>
</dbReference>
<sequence length="377" mass="42016">MGIRGLTKLLADNAARCRSDQELKSFFGRKIAIDASMNIYQFLVAVRQGSDNLTNEAGEITSHLSGLFYRTIKLMEVGVKPCYVFDGKPPKMKSGELQKRIDAKKLAQEEAKKAEETGDVEAFEKYSRRINKVTPEVIQQCKTLLRLMGVPVVEAPCEAEAQCASMCKGGLVYATASEDMDSLTFGTTRLVRRLWSGATATNEKKGIRPMEFNLPTALEELQMDHSTFIDLCMLCGCDYMDSIKGVGPTTALNLMRKHGSIESVFEALRKDGKHVVPEVDLNEIRQLFVKPEVLGNSEINLQWTSPDEAGLIDFLVKQNSFREETIRSGIKRMLSSRNAASQARLDTFFKKKPTAAKRKVDEDDTVSAKKGRLSHAM</sequence>
<dbReference type="FunFam" id="3.40.50.1010:FF:000016">
    <property type="entry name" value="Flap endonuclease 1"/>
    <property type="match status" value="1"/>
</dbReference>
<comment type="similarity">
    <text evidence="14 16">Belongs to the XPG/RAD2 endonuclease family. FEN1 subfamily.</text>
</comment>
<evidence type="ECO:0000256" key="12">
    <source>
        <dbReference type="ARBA" id="ARBA00023242"/>
    </source>
</evidence>
<keyword evidence="6 16" id="KW-0227">DNA damage</keyword>
<keyword evidence="8 16" id="KW-0269">Exonuclease</keyword>
<accession>A0A7S2ZBN3</accession>
<dbReference type="PANTHER" id="PTHR11081:SF9">
    <property type="entry name" value="FLAP ENDONUCLEASE 1"/>
    <property type="match status" value="1"/>
</dbReference>
<dbReference type="GO" id="GO:0005730">
    <property type="term" value="C:nucleolus"/>
    <property type="evidence" value="ECO:0007669"/>
    <property type="project" value="UniProtKB-SubCell"/>
</dbReference>
<dbReference type="InterPro" id="IPR006086">
    <property type="entry name" value="XPG-I_dom"/>
</dbReference>
<dbReference type="CDD" id="cd09867">
    <property type="entry name" value="PIN_FEN1"/>
    <property type="match status" value="1"/>
</dbReference>
<evidence type="ECO:0000256" key="14">
    <source>
        <dbReference type="ARBA" id="ARBA00034726"/>
    </source>
</evidence>
<dbReference type="SUPFAM" id="SSF47807">
    <property type="entry name" value="5' to 3' exonuclease, C-terminal subdomain"/>
    <property type="match status" value="1"/>
</dbReference>
<dbReference type="SMART" id="SM00484">
    <property type="entry name" value="XPGI"/>
    <property type="match status" value="1"/>
</dbReference>
<dbReference type="HAMAP" id="MF_00614">
    <property type="entry name" value="Fen"/>
    <property type="match status" value="1"/>
</dbReference>
<protein>
    <recommendedName>
        <fullName evidence="16">Flap endonuclease 1</fullName>
        <shortName evidence="16">FEN-1</shortName>
        <ecNumber evidence="16">3.1.-.-</ecNumber>
    </recommendedName>
    <alternativeName>
        <fullName evidence="16">Flap structure-specific endonuclease 1</fullName>
    </alternativeName>
</protein>
<dbReference type="Pfam" id="PF00867">
    <property type="entry name" value="XPG_I"/>
    <property type="match status" value="1"/>
</dbReference>
<dbReference type="AlphaFoldDB" id="A0A7S2ZBN3"/>
<evidence type="ECO:0000259" key="18">
    <source>
        <dbReference type="SMART" id="SM00485"/>
    </source>
</evidence>
<dbReference type="PANTHER" id="PTHR11081">
    <property type="entry name" value="FLAP ENDONUCLEASE FAMILY MEMBER"/>
    <property type="match status" value="1"/>
</dbReference>
<dbReference type="InterPro" id="IPR023426">
    <property type="entry name" value="Flap_endonuc"/>
</dbReference>
<evidence type="ECO:0000256" key="10">
    <source>
        <dbReference type="ARBA" id="ARBA00023128"/>
    </source>
</evidence>
<gene>
    <name evidence="19" type="ORF">RMAR00112_LOCUS1980</name>
</gene>
<dbReference type="GO" id="GO:0008409">
    <property type="term" value="F:5'-3' exonuclease activity"/>
    <property type="evidence" value="ECO:0007669"/>
    <property type="project" value="UniProtKB-UniRule"/>
</dbReference>
<dbReference type="SUPFAM" id="SSF88723">
    <property type="entry name" value="PIN domain-like"/>
    <property type="match status" value="1"/>
</dbReference>
<dbReference type="InterPro" id="IPR006085">
    <property type="entry name" value="XPG_DNA_repair_N"/>
</dbReference>
<comment type="function">
    <text evidence="13 16">Structure-specific nuclease with 5'-flap endonuclease and 5'-3' exonuclease activities involved in DNA replication and repair. During DNA replication, cleaves the 5'-overhanging flap structure that is generated by displacement synthesis when DNA polymerase encounters the 5'-end of a downstream Okazaki fragment. It enters the flap from the 5'-end and then tracks to cleave the flap base, leaving a nick for ligation. Also involved in the long patch base excision repair (LP-BER) pathway, by cleaving within the apurinic/apyrimidinic (AP) site-terminated flap. Acts as a genome stabilization factor that prevents flaps from equilibrating into structures that lead to duplications and deletions. Also possesses 5'-3' exonuclease activity on nicked or gapped double-stranded DNA, and exhibits RNase H activity. Also involved in replication and repair of rDNA and in repairing mitochondrial DNA.</text>
</comment>
<evidence type="ECO:0000256" key="13">
    <source>
        <dbReference type="ARBA" id="ARBA00029382"/>
    </source>
</evidence>
<dbReference type="InterPro" id="IPR029060">
    <property type="entry name" value="PIN-like_dom_sf"/>
</dbReference>
<keyword evidence="12 16" id="KW-0539">Nucleus</keyword>
<keyword evidence="11 16" id="KW-0234">DNA repair</keyword>
<keyword evidence="3 16" id="KW-0540">Nuclease</keyword>
<dbReference type="PRINTS" id="PR00853">
    <property type="entry name" value="XPGRADSUPER"/>
</dbReference>